<dbReference type="EMBL" id="AJSR01000739">
    <property type="protein sequence ID" value="EKM32429.1"/>
    <property type="molecule type" value="Genomic_DNA"/>
</dbReference>
<dbReference type="Proteomes" id="UP000008367">
    <property type="component" value="Unassembled WGS sequence"/>
</dbReference>
<reference evidence="1 2" key="1">
    <citation type="submission" date="2012-10" db="EMBL/GenBank/DDBJ databases">
        <title>Genome sequence of Vibrio Cholerae HENC-02.</title>
        <authorList>
            <person name="Eppinger M."/>
            <person name="Hasan N.A."/>
            <person name="Sengamalay N."/>
            <person name="Hine E."/>
            <person name="Su Q."/>
            <person name="Daugherty S.C."/>
            <person name="Young S."/>
            <person name="Sadzewicz L."/>
            <person name="Tallon L."/>
            <person name="Cebula T.A."/>
            <person name="Ravel J."/>
            <person name="Colwell R.R."/>
        </authorList>
    </citation>
    <scope>NUCLEOTIDE SEQUENCE [LARGE SCALE GENOMIC DNA]</scope>
    <source>
        <strain evidence="1 2">HENC-02</strain>
    </source>
</reference>
<protein>
    <submittedName>
        <fullName evidence="1">Uncharacterized protein</fullName>
    </submittedName>
</protein>
<sequence length="10" mass="1226">MVRKIIHDLT</sequence>
<comment type="caution">
    <text evidence="1">The sequence shown here is derived from an EMBL/GenBank/DDBJ whole genome shotgun (WGS) entry which is preliminary data.</text>
</comment>
<proteinExistence type="predicted"/>
<name>A0A454D191_VIBHA</name>
<feature type="non-terminal residue" evidence="1">
    <location>
        <position position="10"/>
    </location>
</feature>
<gene>
    <name evidence="1" type="ORF">VCHENC02_2015A</name>
</gene>
<evidence type="ECO:0000313" key="1">
    <source>
        <dbReference type="EMBL" id="EKM32429.1"/>
    </source>
</evidence>
<organism evidence="1 2">
    <name type="scientific">Vibrio harveyi</name>
    <name type="common">Beneckea harveyi</name>
    <dbReference type="NCBI Taxonomy" id="669"/>
    <lineage>
        <taxon>Bacteria</taxon>
        <taxon>Pseudomonadati</taxon>
        <taxon>Pseudomonadota</taxon>
        <taxon>Gammaproteobacteria</taxon>
        <taxon>Vibrionales</taxon>
        <taxon>Vibrionaceae</taxon>
        <taxon>Vibrio</taxon>
    </lineage>
</organism>
<accession>A0A454D191</accession>
<evidence type="ECO:0000313" key="2">
    <source>
        <dbReference type="Proteomes" id="UP000008367"/>
    </source>
</evidence>